<dbReference type="OrthoDB" id="949314at2"/>
<reference evidence="3" key="1">
    <citation type="submission" date="2018-02" db="EMBL/GenBank/DDBJ databases">
        <title>Genome sequencing of Solimonas sp. HR-BB.</title>
        <authorList>
            <person name="Lee Y."/>
            <person name="Jeon C.O."/>
        </authorList>
    </citation>
    <scope>NUCLEOTIDE SEQUENCE [LARGE SCALE GENOMIC DNA]</scope>
    <source>
        <strain evidence="3">HR-U</strain>
    </source>
</reference>
<proteinExistence type="predicted"/>
<feature type="domain" description="Outer membrane protein beta-barrel" evidence="1">
    <location>
        <begin position="24"/>
        <end position="184"/>
    </location>
</feature>
<dbReference type="RefSeq" id="WP_104713398.1">
    <property type="nucleotide sequence ID" value="NZ_PTRA01000001.1"/>
</dbReference>
<dbReference type="Pfam" id="PF13568">
    <property type="entry name" value="OMP_b-brl_2"/>
    <property type="match status" value="1"/>
</dbReference>
<evidence type="ECO:0000313" key="3">
    <source>
        <dbReference type="Proteomes" id="UP000239590"/>
    </source>
</evidence>
<sequence>MRYLIWVFVLLFPAAVWGQSKLIFKAGGNVSSMSQALSSELDAPISKAGFHAGLGSDIPLDAKNTLSIQPTLLFVQRGYIADFKVGTRRATTTLNYLDLPVNLMWKIGNEEKNTKFLLFGGGYVACGIGGKTRERENGSVQSEYSIRYNYDLQRFDYGVQGGVGVQFDYFQLTAFYQQGLTNVSDMATNAKNQTFGISFSYLFDNIF</sequence>
<gene>
    <name evidence="2" type="ORF">C5O19_14475</name>
</gene>
<dbReference type="AlphaFoldDB" id="A0A2S7ISR4"/>
<organism evidence="2 3">
    <name type="scientific">Siphonobacter curvatus</name>
    <dbReference type="NCBI Taxonomy" id="2094562"/>
    <lineage>
        <taxon>Bacteria</taxon>
        <taxon>Pseudomonadati</taxon>
        <taxon>Bacteroidota</taxon>
        <taxon>Cytophagia</taxon>
        <taxon>Cytophagales</taxon>
        <taxon>Cytophagaceae</taxon>
        <taxon>Siphonobacter</taxon>
    </lineage>
</organism>
<accession>A0A2S7ISR4</accession>
<dbReference type="InterPro" id="IPR025665">
    <property type="entry name" value="Beta-barrel_OMP_2"/>
</dbReference>
<dbReference type="EMBL" id="PTRA01000001">
    <property type="protein sequence ID" value="PQA60767.1"/>
    <property type="molecule type" value="Genomic_DNA"/>
</dbReference>
<protein>
    <recommendedName>
        <fullName evidence="1">Outer membrane protein beta-barrel domain-containing protein</fullName>
    </recommendedName>
</protein>
<evidence type="ECO:0000313" key="2">
    <source>
        <dbReference type="EMBL" id="PQA60767.1"/>
    </source>
</evidence>
<evidence type="ECO:0000259" key="1">
    <source>
        <dbReference type="Pfam" id="PF13568"/>
    </source>
</evidence>
<dbReference type="Proteomes" id="UP000239590">
    <property type="component" value="Unassembled WGS sequence"/>
</dbReference>
<keyword evidence="3" id="KW-1185">Reference proteome</keyword>
<name>A0A2S7ISR4_9BACT</name>
<comment type="caution">
    <text evidence="2">The sequence shown here is derived from an EMBL/GenBank/DDBJ whole genome shotgun (WGS) entry which is preliminary data.</text>
</comment>